<protein>
    <submittedName>
        <fullName evidence="2">Uncharacterized protein</fullName>
    </submittedName>
</protein>
<accession>W9YHG1</accession>
<feature type="compositionally biased region" description="Basic and acidic residues" evidence="1">
    <location>
        <begin position="295"/>
        <end position="305"/>
    </location>
</feature>
<comment type="caution">
    <text evidence="2">The sequence shown here is derived from an EMBL/GenBank/DDBJ whole genome shotgun (WGS) entry which is preliminary data.</text>
</comment>
<dbReference type="RefSeq" id="XP_007728863.1">
    <property type="nucleotide sequence ID" value="XM_007730673.1"/>
</dbReference>
<name>W9YHG1_9EURO</name>
<feature type="region of interest" description="Disordered" evidence="1">
    <location>
        <begin position="293"/>
        <end position="357"/>
    </location>
</feature>
<keyword evidence="3" id="KW-1185">Reference proteome</keyword>
<proteinExistence type="predicted"/>
<dbReference type="Proteomes" id="UP000019478">
    <property type="component" value="Unassembled WGS sequence"/>
</dbReference>
<dbReference type="AlphaFoldDB" id="W9YHG1"/>
<dbReference type="GeneID" id="19164663"/>
<evidence type="ECO:0000256" key="1">
    <source>
        <dbReference type="SAM" id="MobiDB-lite"/>
    </source>
</evidence>
<sequence length="453" mass="51003">MDSLSDSTTLLFHGLYRVRESLQDLPAAGEIPVIAVRIGILKDDGLESALCKSLAEFCADCTKEDKEELVETVTRATSALNTLRKLSKEAAKKARWSEDARIQFEDNWILWCTRIEKMANMVIMDEEDRVTLLGFQGDRRNHQLIAKLERQDHRWSKDSSTKNSEETAQTLEDLPYDRLREGSWAYERSKPKAVALHPTASSSSSSILLRPFRFIAGRHRDPLQAKDDTEPARLVMPKLTGVTSKPSLETVFTLPSTCDEKTLITARPPPVRIDRITQPKAPHLGPTQVTAVASRLERPSKDSQKHGTLPNMTPTVGLKHVTPASKNSKGTRVQGTKSSTPTLSSKSSAPTAEARPQVEDKVKFSFERRADGKIVIDEEDAVKIQSLLNPEQFSNDYTVYSICRRPPTQRRRFGRERKISTHGQIPKHFVDGLYRQSGRRNSSIQALWPQPRE</sequence>
<gene>
    <name evidence="2" type="ORF">A1O3_00523</name>
</gene>
<dbReference type="EMBL" id="AMGY01000001">
    <property type="protein sequence ID" value="EXJ91973.1"/>
    <property type="molecule type" value="Genomic_DNA"/>
</dbReference>
<evidence type="ECO:0000313" key="2">
    <source>
        <dbReference type="EMBL" id="EXJ91973.1"/>
    </source>
</evidence>
<reference evidence="2 3" key="1">
    <citation type="submission" date="2013-03" db="EMBL/GenBank/DDBJ databases">
        <title>The Genome Sequence of Capronia epimyces CBS 606.96.</title>
        <authorList>
            <consortium name="The Broad Institute Genomics Platform"/>
            <person name="Cuomo C."/>
            <person name="de Hoog S."/>
            <person name="Gorbushina A."/>
            <person name="Walker B."/>
            <person name="Young S.K."/>
            <person name="Zeng Q."/>
            <person name="Gargeya S."/>
            <person name="Fitzgerald M."/>
            <person name="Haas B."/>
            <person name="Abouelleil A."/>
            <person name="Allen A.W."/>
            <person name="Alvarado L."/>
            <person name="Arachchi H.M."/>
            <person name="Berlin A.M."/>
            <person name="Chapman S.B."/>
            <person name="Gainer-Dewar J."/>
            <person name="Goldberg J."/>
            <person name="Griggs A."/>
            <person name="Gujja S."/>
            <person name="Hansen M."/>
            <person name="Howarth C."/>
            <person name="Imamovic A."/>
            <person name="Ireland A."/>
            <person name="Larimer J."/>
            <person name="McCowan C."/>
            <person name="Murphy C."/>
            <person name="Pearson M."/>
            <person name="Poon T.W."/>
            <person name="Priest M."/>
            <person name="Roberts A."/>
            <person name="Saif S."/>
            <person name="Shea T."/>
            <person name="Sisk P."/>
            <person name="Sykes S."/>
            <person name="Wortman J."/>
            <person name="Nusbaum C."/>
            <person name="Birren B."/>
        </authorList>
    </citation>
    <scope>NUCLEOTIDE SEQUENCE [LARGE SCALE GENOMIC DNA]</scope>
    <source>
        <strain evidence="2 3">CBS 606.96</strain>
    </source>
</reference>
<organism evidence="2 3">
    <name type="scientific">Capronia epimyces CBS 606.96</name>
    <dbReference type="NCBI Taxonomy" id="1182542"/>
    <lineage>
        <taxon>Eukaryota</taxon>
        <taxon>Fungi</taxon>
        <taxon>Dikarya</taxon>
        <taxon>Ascomycota</taxon>
        <taxon>Pezizomycotina</taxon>
        <taxon>Eurotiomycetes</taxon>
        <taxon>Chaetothyriomycetidae</taxon>
        <taxon>Chaetothyriales</taxon>
        <taxon>Herpotrichiellaceae</taxon>
        <taxon>Capronia</taxon>
    </lineage>
</organism>
<evidence type="ECO:0000313" key="3">
    <source>
        <dbReference type="Proteomes" id="UP000019478"/>
    </source>
</evidence>
<feature type="compositionally biased region" description="Polar residues" evidence="1">
    <location>
        <begin position="324"/>
        <end position="335"/>
    </location>
</feature>
<dbReference type="HOGENOM" id="CLU_604097_0_0_1"/>
<feature type="compositionally biased region" description="Low complexity" evidence="1">
    <location>
        <begin position="336"/>
        <end position="352"/>
    </location>
</feature>